<keyword evidence="11" id="KW-1185">Reference proteome</keyword>
<dbReference type="EC" id="4.2.1.109" evidence="7"/>
<keyword evidence="5 7" id="KW-0486">Methionine biosynthesis</keyword>
<dbReference type="SUPFAM" id="SSF53639">
    <property type="entry name" value="AraD/HMP-PK domain-like"/>
    <property type="match status" value="1"/>
</dbReference>
<dbReference type="GO" id="GO:0019509">
    <property type="term" value="P:L-methionine salvage from methylthioadenosine"/>
    <property type="evidence" value="ECO:0007669"/>
    <property type="project" value="UniProtKB-UniRule"/>
</dbReference>
<comment type="caution">
    <text evidence="10">The sequence shown here is derived from an EMBL/GenBank/DDBJ whole genome shotgun (WGS) entry which is preliminary data.</text>
</comment>
<dbReference type="FunFam" id="3.40.225.10:FF:000003">
    <property type="entry name" value="Methylthioribulose-1-phosphate dehydratase"/>
    <property type="match status" value="1"/>
</dbReference>
<name>A0A7J7IL78_9RHOD</name>
<keyword evidence="1 7" id="KW-0963">Cytoplasm</keyword>
<dbReference type="Proteomes" id="UP000530660">
    <property type="component" value="Unassembled WGS sequence"/>
</dbReference>
<comment type="similarity">
    <text evidence="7">Belongs to the aldolase class II family. MtnB subfamily.</text>
</comment>
<evidence type="ECO:0000256" key="2">
    <source>
        <dbReference type="ARBA" id="ARBA00022605"/>
    </source>
</evidence>
<dbReference type="NCBIfam" id="TIGR03328">
    <property type="entry name" value="salvage_mtnB"/>
    <property type="match status" value="1"/>
</dbReference>
<gene>
    <name evidence="10" type="primary">MDE1</name>
    <name evidence="10" type="ORF">F1559_003490</name>
</gene>
<keyword evidence="3 7" id="KW-0479">Metal-binding</keyword>
<evidence type="ECO:0000256" key="1">
    <source>
        <dbReference type="ARBA" id="ARBA00022490"/>
    </source>
</evidence>
<proteinExistence type="inferred from homology"/>
<dbReference type="InterPro" id="IPR027514">
    <property type="entry name" value="Salvage_MtnB_euk"/>
</dbReference>
<feature type="domain" description="Class II aldolase/adducin N-terminal" evidence="9">
    <location>
        <begin position="31"/>
        <end position="225"/>
    </location>
</feature>
<comment type="catalytic activity">
    <reaction evidence="7">
        <text>5-(methylsulfanyl)-D-ribulose 1-phosphate = 5-methylsulfanyl-2,3-dioxopentyl phosphate + H2O</text>
        <dbReference type="Rhea" id="RHEA:15549"/>
        <dbReference type="ChEBI" id="CHEBI:15377"/>
        <dbReference type="ChEBI" id="CHEBI:58548"/>
        <dbReference type="ChEBI" id="CHEBI:58828"/>
        <dbReference type="EC" id="4.2.1.109"/>
    </reaction>
</comment>
<dbReference type="Pfam" id="PF00596">
    <property type="entry name" value="Aldolase_II"/>
    <property type="match status" value="1"/>
</dbReference>
<dbReference type="Gene3D" id="3.40.225.10">
    <property type="entry name" value="Class II aldolase/adducin N-terminal domain"/>
    <property type="match status" value="1"/>
</dbReference>
<dbReference type="SMART" id="SM01007">
    <property type="entry name" value="Aldolase_II"/>
    <property type="match status" value="1"/>
</dbReference>
<dbReference type="InterPro" id="IPR001303">
    <property type="entry name" value="Aldolase_II/adducin_N"/>
</dbReference>
<reference evidence="10 11" key="1">
    <citation type="journal article" date="2020" name="J. Phycol.">
        <title>Comparative genome analysis reveals Cyanidiococcus gen. nov., a new extremophilic red algal genus sister to Cyanidioschyzon (Cyanidioschyzonaceae, Rhodophyta).</title>
        <authorList>
            <person name="Liu S.-L."/>
            <person name="Chiang Y.-R."/>
            <person name="Yoon H.S."/>
            <person name="Fu H.-Y."/>
        </authorList>
    </citation>
    <scope>NUCLEOTIDE SEQUENCE [LARGE SCALE GENOMIC DNA]</scope>
    <source>
        <strain evidence="10 11">THAL066</strain>
    </source>
</reference>
<evidence type="ECO:0000256" key="6">
    <source>
        <dbReference type="ARBA" id="ARBA00023239"/>
    </source>
</evidence>
<dbReference type="OrthoDB" id="191080at2759"/>
<feature type="active site" description="Proton donor/acceptor" evidence="7">
    <location>
        <position position="148"/>
    </location>
</feature>
<dbReference type="GO" id="GO:0005737">
    <property type="term" value="C:cytoplasm"/>
    <property type="evidence" value="ECO:0007669"/>
    <property type="project" value="UniProtKB-SubCell"/>
</dbReference>
<evidence type="ECO:0000313" key="10">
    <source>
        <dbReference type="EMBL" id="KAF6003061.1"/>
    </source>
</evidence>
<dbReference type="PANTHER" id="PTHR10640:SF7">
    <property type="entry name" value="METHYLTHIORIBULOSE-1-PHOSPHATE DEHYDRATASE"/>
    <property type="match status" value="1"/>
</dbReference>
<accession>A0A7J7IL78</accession>
<dbReference type="InterPro" id="IPR017714">
    <property type="entry name" value="MethylthioRu-1-P_deHdtase_MtnB"/>
</dbReference>
<dbReference type="EMBL" id="VWRR01000008">
    <property type="protein sequence ID" value="KAF6003061.1"/>
    <property type="molecule type" value="Genomic_DNA"/>
</dbReference>
<evidence type="ECO:0000256" key="8">
    <source>
        <dbReference type="SAM" id="MobiDB-lite"/>
    </source>
</evidence>
<feature type="compositionally biased region" description="Basic and acidic residues" evidence="8">
    <location>
        <begin position="9"/>
        <end position="24"/>
    </location>
</feature>
<dbReference type="UniPathway" id="UPA00904">
    <property type="reaction ID" value="UER00875"/>
</dbReference>
<comment type="subcellular location">
    <subcellularLocation>
        <location evidence="7">Cytoplasm</location>
    </subcellularLocation>
</comment>
<protein>
    <recommendedName>
        <fullName evidence="7">Probable methylthioribulose-1-phosphate dehydratase</fullName>
        <shortName evidence="7">MTRu-1-P dehydratase</shortName>
        <ecNumber evidence="7">4.2.1.109</ecNumber>
    </recommendedName>
</protein>
<evidence type="ECO:0000256" key="7">
    <source>
        <dbReference type="HAMAP-Rule" id="MF_03116"/>
    </source>
</evidence>
<keyword evidence="4 7" id="KW-0862">Zinc</keyword>
<feature type="region of interest" description="Disordered" evidence="8">
    <location>
        <begin position="1"/>
        <end position="24"/>
    </location>
</feature>
<evidence type="ECO:0000256" key="4">
    <source>
        <dbReference type="ARBA" id="ARBA00022833"/>
    </source>
</evidence>
<dbReference type="GO" id="GO:0008270">
    <property type="term" value="F:zinc ion binding"/>
    <property type="evidence" value="ECO:0007669"/>
    <property type="project" value="UniProtKB-UniRule"/>
</dbReference>
<evidence type="ECO:0000256" key="3">
    <source>
        <dbReference type="ARBA" id="ARBA00022723"/>
    </source>
</evidence>
<evidence type="ECO:0000313" key="11">
    <source>
        <dbReference type="Proteomes" id="UP000530660"/>
    </source>
</evidence>
<comment type="function">
    <text evidence="7">Catalyzes the dehydration of methylthioribulose-1-phosphate (MTRu-1-P) into 2,3-diketo-5-methylthiopentyl-1-phosphate (DK-MTP-1-P).</text>
</comment>
<dbReference type="InterPro" id="IPR036409">
    <property type="entry name" value="Aldolase_II/adducin_N_sf"/>
</dbReference>
<dbReference type="PANTHER" id="PTHR10640">
    <property type="entry name" value="METHYLTHIORIBULOSE-1-PHOSPHATE DEHYDRATASE"/>
    <property type="match status" value="1"/>
</dbReference>
<evidence type="ECO:0000256" key="5">
    <source>
        <dbReference type="ARBA" id="ARBA00023167"/>
    </source>
</evidence>
<keyword evidence="2 7" id="KW-0028">Amino-acid biosynthesis</keyword>
<feature type="binding site" evidence="7">
    <location>
        <position position="123"/>
    </location>
    <ligand>
        <name>Zn(2+)</name>
        <dbReference type="ChEBI" id="CHEBI:29105"/>
    </ligand>
</feature>
<dbReference type="GO" id="GO:0046570">
    <property type="term" value="F:methylthioribulose 1-phosphate dehydratase activity"/>
    <property type="evidence" value="ECO:0007669"/>
    <property type="project" value="UniProtKB-UniRule"/>
</dbReference>
<comment type="pathway">
    <text evidence="7">Amino-acid biosynthesis; L-methionine biosynthesis via salvage pathway; L-methionine from S-methyl-5-thio-alpha-D-ribose 1-phosphate: step 2/6.</text>
</comment>
<comment type="cofactor">
    <cofactor evidence="7">
        <name>Zn(2+)</name>
        <dbReference type="ChEBI" id="CHEBI:29105"/>
    </cofactor>
    <text evidence="7">Binds 1 zinc ion per subunit.</text>
</comment>
<keyword evidence="6 7" id="KW-0456">Lyase</keyword>
<feature type="binding site" evidence="7">
    <location>
        <position position="121"/>
    </location>
    <ligand>
        <name>Zn(2+)</name>
        <dbReference type="ChEBI" id="CHEBI:29105"/>
    </ligand>
</feature>
<organism evidence="10 11">
    <name type="scientific">Cyanidiococcus yangmingshanensis</name>
    <dbReference type="NCBI Taxonomy" id="2690220"/>
    <lineage>
        <taxon>Eukaryota</taxon>
        <taxon>Rhodophyta</taxon>
        <taxon>Bangiophyceae</taxon>
        <taxon>Cyanidiales</taxon>
        <taxon>Cyanidiaceae</taxon>
        <taxon>Cyanidiococcus</taxon>
    </lineage>
</organism>
<feature type="binding site" evidence="7">
    <location>
        <position position="198"/>
    </location>
    <ligand>
        <name>Zn(2+)</name>
        <dbReference type="ChEBI" id="CHEBI:29105"/>
    </ligand>
</feature>
<evidence type="ECO:0000259" key="9">
    <source>
        <dbReference type="SMART" id="SM01007"/>
    </source>
</evidence>
<feature type="binding site" evidence="7">
    <location>
        <position position="103"/>
    </location>
    <ligand>
        <name>substrate</name>
    </ligand>
</feature>
<sequence>MNGANGYRTLKEDPERPIQRDYERGHEDPISVLTGLCREMYRLGWVTGTGGGISLRQGRFVYMAPSGVQKERIRPDDVFVLDSESGEVLCRPEHAPTLRVSQCCPLFFNAFRLRDAGACIHTHSPVAVMATMLPATELESEFRITHLEMIKGLPGYGYHDTLVIPLIDNTAQEEELAGAMAEAMKRYARSPAVLVRRHGLYAWGRDYTEAKTVTECLDYLFDIAVRMHSAGLDYTKAPQNCLQCSAADR</sequence>
<dbReference type="AlphaFoldDB" id="A0A7J7IL78"/>
<dbReference type="HAMAP" id="MF_03116">
    <property type="entry name" value="Salvage_MtnB_euk"/>
    <property type="match status" value="1"/>
</dbReference>